<keyword evidence="7" id="KW-0170">Cobalt</keyword>
<feature type="binding site" evidence="7">
    <location>
        <position position="293"/>
    </location>
    <ligand>
        <name>substrate</name>
    </ligand>
</feature>
<protein>
    <recommendedName>
        <fullName evidence="7">4-hydroxythreonine-4-phosphate dehydrogenase</fullName>
        <ecNumber evidence="7">1.1.1.262</ecNumber>
    </recommendedName>
    <alternativeName>
        <fullName evidence="7">4-(phosphohydroxy)-L-threonine dehydrogenase</fullName>
    </alternativeName>
</protein>
<keyword evidence="5 7" id="KW-0520">NAD</keyword>
<dbReference type="HAMAP" id="MF_00536">
    <property type="entry name" value="PdxA"/>
    <property type="match status" value="1"/>
</dbReference>
<comment type="function">
    <text evidence="7">Catalyzes the NAD(P)-dependent oxidation of 4-(phosphooxy)-L-threonine (HTP) into 2-amino-3-oxo-4-(phosphooxy)butyric acid which spontaneously decarboxylates to form 3-amino-2-oxopropyl phosphate (AHAP).</text>
</comment>
<proteinExistence type="inferred from homology"/>
<dbReference type="GO" id="GO:0000287">
    <property type="term" value="F:magnesium ion binding"/>
    <property type="evidence" value="ECO:0007669"/>
    <property type="project" value="UniProtKB-UniRule"/>
</dbReference>
<dbReference type="UniPathway" id="UPA00244">
    <property type="reaction ID" value="UER00312"/>
</dbReference>
<dbReference type="InterPro" id="IPR037510">
    <property type="entry name" value="PdxA"/>
</dbReference>
<dbReference type="GO" id="GO:0051287">
    <property type="term" value="F:NAD binding"/>
    <property type="evidence" value="ECO:0007669"/>
    <property type="project" value="InterPro"/>
</dbReference>
<organism evidence="8 9">
    <name type="scientific">Rhodoplanes serenus</name>
    <dbReference type="NCBI Taxonomy" id="200615"/>
    <lineage>
        <taxon>Bacteria</taxon>
        <taxon>Pseudomonadati</taxon>
        <taxon>Pseudomonadota</taxon>
        <taxon>Alphaproteobacteria</taxon>
        <taxon>Hyphomicrobiales</taxon>
        <taxon>Nitrobacteraceae</taxon>
        <taxon>Rhodoplanes</taxon>
    </lineage>
</organism>
<comment type="pathway">
    <text evidence="7">Cofactor biosynthesis; pyridoxine 5'-phosphate biosynthesis; pyridoxine 5'-phosphate from D-erythrose 4-phosphate: step 4/5.</text>
</comment>
<feature type="binding site" evidence="7">
    <location>
        <position position="284"/>
    </location>
    <ligand>
        <name>substrate</name>
    </ligand>
</feature>
<comment type="subunit">
    <text evidence="7">Homodimer.</text>
</comment>
<dbReference type="GO" id="GO:0005737">
    <property type="term" value="C:cytoplasm"/>
    <property type="evidence" value="ECO:0007669"/>
    <property type="project" value="UniProtKB-SubCell"/>
</dbReference>
<evidence type="ECO:0000256" key="2">
    <source>
        <dbReference type="ARBA" id="ARBA00022723"/>
    </source>
</evidence>
<dbReference type="Pfam" id="PF04166">
    <property type="entry name" value="PdxA"/>
    <property type="match status" value="1"/>
</dbReference>
<name>A0A3S4AYE9_9BRAD</name>
<evidence type="ECO:0000256" key="6">
    <source>
        <dbReference type="ARBA" id="ARBA00023096"/>
    </source>
</evidence>
<comment type="subcellular location">
    <subcellularLocation>
        <location evidence="7">Cytoplasm</location>
    </subcellularLocation>
</comment>
<evidence type="ECO:0000313" key="9">
    <source>
        <dbReference type="Proteomes" id="UP000289200"/>
    </source>
</evidence>
<dbReference type="RefSeq" id="WP_129607340.1">
    <property type="nucleotide sequence ID" value="NZ_UWOC01000013.1"/>
</dbReference>
<keyword evidence="2 7" id="KW-0479">Metal-binding</keyword>
<keyword evidence="4 7" id="KW-0560">Oxidoreductase</keyword>
<comment type="cofactor">
    <cofactor evidence="7">
        <name>Zn(2+)</name>
        <dbReference type="ChEBI" id="CHEBI:29105"/>
    </cofactor>
    <cofactor evidence="7">
        <name>Mg(2+)</name>
        <dbReference type="ChEBI" id="CHEBI:18420"/>
    </cofactor>
    <cofactor evidence="7">
        <name>Co(2+)</name>
        <dbReference type="ChEBI" id="CHEBI:48828"/>
    </cofactor>
    <text evidence="7">Binds 1 divalent metal cation per subunit. Can use ions such as Zn(2+), Mg(2+) or Co(2+).</text>
</comment>
<evidence type="ECO:0000313" key="8">
    <source>
        <dbReference type="EMBL" id="VCU07152.1"/>
    </source>
</evidence>
<feature type="binding site" evidence="7">
    <location>
        <position position="142"/>
    </location>
    <ligand>
        <name>substrate</name>
    </ligand>
</feature>
<dbReference type="EMBL" id="UWOC01000013">
    <property type="protein sequence ID" value="VCU07152.1"/>
    <property type="molecule type" value="Genomic_DNA"/>
</dbReference>
<dbReference type="GO" id="GO:0050897">
    <property type="term" value="F:cobalt ion binding"/>
    <property type="evidence" value="ECO:0007669"/>
    <property type="project" value="UniProtKB-UniRule"/>
</dbReference>
<feature type="binding site" evidence="7">
    <location>
        <position position="176"/>
    </location>
    <ligand>
        <name>a divalent metal cation</name>
        <dbReference type="ChEBI" id="CHEBI:60240"/>
        <note>ligand shared between dimeric partners</note>
    </ligand>
</feature>
<feature type="binding site" evidence="7">
    <location>
        <position position="221"/>
    </location>
    <ligand>
        <name>a divalent metal cation</name>
        <dbReference type="ChEBI" id="CHEBI:60240"/>
        <note>ligand shared between dimeric partners</note>
    </ligand>
</feature>
<comment type="miscellaneous">
    <text evidence="7">The active site is located at the dimer interface.</text>
</comment>
<dbReference type="GO" id="GO:0042823">
    <property type="term" value="P:pyridoxal phosphate biosynthetic process"/>
    <property type="evidence" value="ECO:0007669"/>
    <property type="project" value="UniProtKB-UniRule"/>
</dbReference>
<dbReference type="PANTHER" id="PTHR30004:SF6">
    <property type="entry name" value="D-THREONATE 4-PHOSPHATE DEHYDROGENASE"/>
    <property type="match status" value="1"/>
</dbReference>
<accession>A0A3S4AYE9</accession>
<dbReference type="NCBIfam" id="NF003699">
    <property type="entry name" value="PRK05312.1"/>
    <property type="match status" value="1"/>
</dbReference>
<dbReference type="Gene3D" id="3.40.718.10">
    <property type="entry name" value="Isopropylmalate Dehydrogenase"/>
    <property type="match status" value="1"/>
</dbReference>
<dbReference type="Proteomes" id="UP000289200">
    <property type="component" value="Unassembled WGS sequence"/>
</dbReference>
<gene>
    <name evidence="8" type="primary">pdxA1</name>
    <name evidence="7" type="synonym">pdxA</name>
    <name evidence="8" type="ORF">RHODGE_RHODGE_00257</name>
</gene>
<feature type="binding site" evidence="7">
    <location>
        <position position="302"/>
    </location>
    <ligand>
        <name>substrate</name>
    </ligand>
</feature>
<keyword evidence="7" id="KW-0862">Zinc</keyword>
<dbReference type="NCBIfam" id="TIGR00557">
    <property type="entry name" value="pdxA"/>
    <property type="match status" value="1"/>
</dbReference>
<dbReference type="PANTHER" id="PTHR30004">
    <property type="entry name" value="4-HYDROXYTHREONINE-4-PHOSPHATE DEHYDROGENASE"/>
    <property type="match status" value="1"/>
</dbReference>
<comment type="similarity">
    <text evidence="7">Belongs to the PdxA family.</text>
</comment>
<keyword evidence="6 7" id="KW-0664">Pyridoxine biosynthesis</keyword>
<keyword evidence="7" id="KW-0460">Magnesium</keyword>
<dbReference type="OrthoDB" id="9801783at2"/>
<sequence>MSGRPFVQPLALTLGEPAGIGPDIALLAWLYRHTARLPPFLLLADPVFVAERARRLGLAVPLATVAPNETADAFARALPVVDLGLPITAAPGRPDATSAPAALAAIDRAVALVAAGEAAAVVTNPIAKHVLYEAGFAHPGHTEYLAELSGRLFGAAPLPVMMLWSPTLAVVPVTVHIPLAAVPARLSTDLVVETGRIVARDLVGRFGLDRPRLAIAGLNPHAGEGGALGREDAEIVAPAVAALAADGIAARGPLPADTLFHDGARKTYDAALCMYHDQALIPIKTLAFHDAVNVTLGLPFVRTSPDHGTAFDIAGSGRADPSSLMAALRLAARLAGPRDTPAAAA</sequence>
<comment type="catalytic activity">
    <reaction evidence="7">
        <text>4-(phosphooxy)-L-threonine + NAD(+) = 3-amino-2-oxopropyl phosphate + CO2 + NADH</text>
        <dbReference type="Rhea" id="RHEA:32275"/>
        <dbReference type="ChEBI" id="CHEBI:16526"/>
        <dbReference type="ChEBI" id="CHEBI:57279"/>
        <dbReference type="ChEBI" id="CHEBI:57540"/>
        <dbReference type="ChEBI" id="CHEBI:57945"/>
        <dbReference type="ChEBI" id="CHEBI:58452"/>
        <dbReference type="EC" id="1.1.1.262"/>
    </reaction>
</comment>
<reference evidence="9" key="1">
    <citation type="submission" date="2018-10" db="EMBL/GenBank/DDBJ databases">
        <authorList>
            <person name="Peiro R."/>
            <person name="Begona"/>
            <person name="Cbmso G."/>
            <person name="Lopez M."/>
            <person name="Gonzalez S."/>
            <person name="Sacristan E."/>
            <person name="Castillo E."/>
        </authorList>
    </citation>
    <scope>NUCLEOTIDE SEQUENCE [LARGE SCALE GENOMIC DNA]</scope>
</reference>
<dbReference type="GO" id="GO:0008270">
    <property type="term" value="F:zinc ion binding"/>
    <property type="evidence" value="ECO:0007669"/>
    <property type="project" value="UniProtKB-UniRule"/>
</dbReference>
<feature type="binding site" evidence="7">
    <location>
        <position position="276"/>
    </location>
    <ligand>
        <name>a divalent metal cation</name>
        <dbReference type="ChEBI" id="CHEBI:60240"/>
        <note>ligand shared between dimeric partners</note>
    </ligand>
</feature>
<evidence type="ECO:0000256" key="4">
    <source>
        <dbReference type="ARBA" id="ARBA00023002"/>
    </source>
</evidence>
<dbReference type="InterPro" id="IPR005255">
    <property type="entry name" value="PdxA_fam"/>
</dbReference>
<comment type="caution">
    <text evidence="8">The sequence shown here is derived from an EMBL/GenBank/DDBJ whole genome shotgun (WGS) entry which is preliminary data.</text>
</comment>
<dbReference type="EC" id="1.1.1.262" evidence="7"/>
<evidence type="ECO:0000256" key="7">
    <source>
        <dbReference type="HAMAP-Rule" id="MF_00536"/>
    </source>
</evidence>
<dbReference type="GO" id="GO:0050570">
    <property type="term" value="F:4-hydroxythreonine-4-phosphate dehydrogenase activity"/>
    <property type="evidence" value="ECO:0007669"/>
    <property type="project" value="UniProtKB-UniRule"/>
</dbReference>
<dbReference type="SUPFAM" id="SSF53659">
    <property type="entry name" value="Isocitrate/Isopropylmalate dehydrogenase-like"/>
    <property type="match status" value="1"/>
</dbReference>
<keyword evidence="1 7" id="KW-0963">Cytoplasm</keyword>
<evidence type="ECO:0000256" key="1">
    <source>
        <dbReference type="ARBA" id="ARBA00022490"/>
    </source>
</evidence>
<keyword evidence="9" id="KW-1185">Reference proteome</keyword>
<keyword evidence="3 7" id="KW-0521">NADP</keyword>
<dbReference type="AlphaFoldDB" id="A0A3S4AYE9"/>
<evidence type="ECO:0000256" key="5">
    <source>
        <dbReference type="ARBA" id="ARBA00023027"/>
    </source>
</evidence>
<feature type="binding site" evidence="7">
    <location>
        <position position="141"/>
    </location>
    <ligand>
        <name>substrate</name>
    </ligand>
</feature>
<evidence type="ECO:0000256" key="3">
    <source>
        <dbReference type="ARBA" id="ARBA00022857"/>
    </source>
</evidence>
<dbReference type="GO" id="GO:0008615">
    <property type="term" value="P:pyridoxine biosynthetic process"/>
    <property type="evidence" value="ECO:0007669"/>
    <property type="project" value="UniProtKB-UniRule"/>
</dbReference>